<dbReference type="OrthoDB" id="9812349at2"/>
<evidence type="ECO:0000313" key="4">
    <source>
        <dbReference type="Proteomes" id="UP000272706"/>
    </source>
</evidence>
<reference evidence="3 4" key="1">
    <citation type="submission" date="2018-09" db="EMBL/GenBank/DDBJ databases">
        <title>Mesorhizobium carmichaelinearum sp. nov. isolated from Carmichaelinea spp. root nodules in New Zealand.</title>
        <authorList>
            <person name="De Meyer S.E."/>
        </authorList>
    </citation>
    <scope>NUCLEOTIDE SEQUENCE [LARGE SCALE GENOMIC DNA]</scope>
    <source>
        <strain evidence="3 4">ICMP19557</strain>
    </source>
</reference>
<feature type="transmembrane region" description="Helical" evidence="2">
    <location>
        <begin position="166"/>
        <end position="188"/>
    </location>
</feature>
<evidence type="ECO:0000256" key="2">
    <source>
        <dbReference type="SAM" id="Phobius"/>
    </source>
</evidence>
<name>A0A3A5KTT4_9HYPH</name>
<keyword evidence="2" id="KW-0812">Transmembrane</keyword>
<feature type="transmembrane region" description="Helical" evidence="2">
    <location>
        <begin position="200"/>
        <end position="220"/>
    </location>
</feature>
<dbReference type="Proteomes" id="UP000272706">
    <property type="component" value="Unassembled WGS sequence"/>
</dbReference>
<dbReference type="PANTHER" id="PTHR34980">
    <property type="entry name" value="INNER MEMBRANE PROTEIN-RELATED-RELATED"/>
    <property type="match status" value="1"/>
</dbReference>
<keyword evidence="4" id="KW-1185">Reference proteome</keyword>
<feature type="transmembrane region" description="Helical" evidence="2">
    <location>
        <begin position="130"/>
        <end position="151"/>
    </location>
</feature>
<dbReference type="EMBL" id="QZWZ01000008">
    <property type="protein sequence ID" value="RJT39741.1"/>
    <property type="molecule type" value="Genomic_DNA"/>
</dbReference>
<dbReference type="SUPFAM" id="SSF50249">
    <property type="entry name" value="Nucleic acid-binding proteins"/>
    <property type="match status" value="1"/>
</dbReference>
<dbReference type="InterPro" id="IPR012340">
    <property type="entry name" value="NA-bd_OB-fold"/>
</dbReference>
<comment type="caution">
    <text evidence="3">The sequence shown here is derived from an EMBL/GenBank/DDBJ whole genome shotgun (WGS) entry which is preliminary data.</text>
</comment>
<evidence type="ECO:0000313" key="3">
    <source>
        <dbReference type="EMBL" id="RJT39741.1"/>
    </source>
</evidence>
<keyword evidence="2" id="KW-1133">Transmembrane helix</keyword>
<organism evidence="3 4">
    <name type="scientific">Mesorhizobium waimense</name>
    <dbReference type="NCBI Taxonomy" id="1300307"/>
    <lineage>
        <taxon>Bacteria</taxon>
        <taxon>Pseudomonadati</taxon>
        <taxon>Pseudomonadota</taxon>
        <taxon>Alphaproteobacteria</taxon>
        <taxon>Hyphomicrobiales</taxon>
        <taxon>Phyllobacteriaceae</taxon>
        <taxon>Mesorhizobium</taxon>
    </lineage>
</organism>
<dbReference type="Gene3D" id="2.40.50.140">
    <property type="entry name" value="Nucleic acid-binding proteins"/>
    <property type="match status" value="1"/>
</dbReference>
<protein>
    <submittedName>
        <fullName evidence="3">DUF805 domain-containing protein</fullName>
    </submittedName>
</protein>
<dbReference type="GO" id="GO:0005886">
    <property type="term" value="C:plasma membrane"/>
    <property type="evidence" value="ECO:0007669"/>
    <property type="project" value="TreeGrafter"/>
</dbReference>
<keyword evidence="2" id="KW-0472">Membrane</keyword>
<dbReference type="RefSeq" id="WP_120014515.1">
    <property type="nucleotide sequence ID" value="NZ_QZWZ01000008.1"/>
</dbReference>
<evidence type="ECO:0000256" key="1">
    <source>
        <dbReference type="SAM" id="MobiDB-lite"/>
    </source>
</evidence>
<sequence>MRGEVLHYDEDQGFGFIAGADGNRYSFAREDMRRDASVAKGALVEFQPGGGQARNVYSIRAQTSAAPAGTAAATTSPQASSKPAAAPQTQHFGRLAETETGGSTGLWSYFWRAVTENYFNFAGRARRKEFWAFCLFWMVCLIVIFGIGAGADAAMGNLDAGTDLPAMAMGLSITFVLATFVPWIGLIVRRLHDIGLTGWLAVLFFIPTVGGLATLVFALIPTQGQENRWGPVPAGVRI</sequence>
<gene>
    <name evidence="3" type="ORF">D3227_13090</name>
</gene>
<dbReference type="InterPro" id="IPR008523">
    <property type="entry name" value="DUF805"/>
</dbReference>
<proteinExistence type="predicted"/>
<dbReference type="AlphaFoldDB" id="A0A3A5KTT4"/>
<accession>A0A3A5KTT4</accession>
<dbReference type="Pfam" id="PF05656">
    <property type="entry name" value="DUF805"/>
    <property type="match status" value="1"/>
</dbReference>
<dbReference type="PANTHER" id="PTHR34980:SF2">
    <property type="entry name" value="INNER MEMBRANE PROTEIN YHAH-RELATED"/>
    <property type="match status" value="1"/>
</dbReference>
<feature type="region of interest" description="Disordered" evidence="1">
    <location>
        <begin position="68"/>
        <end position="90"/>
    </location>
</feature>